<gene>
    <name evidence="12" type="ORF">OF376_00725</name>
</gene>
<dbReference type="PANTHER" id="PTHR30195:SF16">
    <property type="entry name" value="TYPE I RESTRICTION ENZYME ENDONUCLEASE SUBUNIT"/>
    <property type="match status" value="1"/>
</dbReference>
<keyword evidence="7" id="KW-0255">Endonuclease</keyword>
<protein>
    <recommendedName>
        <fullName evidence="3">type I site-specific deoxyribonuclease</fullName>
        <ecNumber evidence="3">3.1.21.3</ecNumber>
    </recommendedName>
</protein>
<evidence type="ECO:0000256" key="2">
    <source>
        <dbReference type="ARBA" id="ARBA00008598"/>
    </source>
</evidence>
<evidence type="ECO:0000256" key="3">
    <source>
        <dbReference type="ARBA" id="ARBA00012654"/>
    </source>
</evidence>
<proteinExistence type="inferred from homology"/>
<evidence type="ECO:0000256" key="10">
    <source>
        <dbReference type="ARBA" id="ARBA00023125"/>
    </source>
</evidence>
<evidence type="ECO:0000313" key="12">
    <source>
        <dbReference type="EMBL" id="MCV3728312.1"/>
    </source>
</evidence>
<dbReference type="Pfam" id="PF22679">
    <property type="entry name" value="T1R_D3-like"/>
    <property type="match status" value="1"/>
</dbReference>
<evidence type="ECO:0000256" key="1">
    <source>
        <dbReference type="ARBA" id="ARBA00000851"/>
    </source>
</evidence>
<feature type="domain" description="Helicase ATP-binding" evidence="11">
    <location>
        <begin position="300"/>
        <end position="474"/>
    </location>
</feature>
<comment type="catalytic activity">
    <reaction evidence="1">
        <text>Endonucleolytic cleavage of DNA to give random double-stranded fragments with terminal 5'-phosphates, ATP is simultaneously hydrolyzed.</text>
        <dbReference type="EC" id="3.1.21.3"/>
    </reaction>
</comment>
<evidence type="ECO:0000256" key="6">
    <source>
        <dbReference type="ARBA" id="ARBA00022747"/>
    </source>
</evidence>
<evidence type="ECO:0000256" key="7">
    <source>
        <dbReference type="ARBA" id="ARBA00022759"/>
    </source>
</evidence>
<evidence type="ECO:0000256" key="4">
    <source>
        <dbReference type="ARBA" id="ARBA00022722"/>
    </source>
</evidence>
<keyword evidence="13" id="KW-1185">Reference proteome</keyword>
<dbReference type="SMART" id="SM00487">
    <property type="entry name" value="DEXDc"/>
    <property type="match status" value="1"/>
</dbReference>
<dbReference type="PANTHER" id="PTHR30195">
    <property type="entry name" value="TYPE I SITE-SPECIFIC DEOXYRIBONUCLEASE PROTEIN SUBUNIT M AND R"/>
    <property type="match status" value="1"/>
</dbReference>
<accession>A0ABT3BM47</accession>
<dbReference type="Pfam" id="PF18766">
    <property type="entry name" value="SWI2_SNF2"/>
    <property type="match status" value="1"/>
</dbReference>
<dbReference type="RefSeq" id="WP_263821640.1">
    <property type="nucleotide sequence ID" value="NZ_JAOXHL010000001.1"/>
</dbReference>
<dbReference type="GO" id="GO:0004386">
    <property type="term" value="F:helicase activity"/>
    <property type="evidence" value="ECO:0007669"/>
    <property type="project" value="UniProtKB-KW"/>
</dbReference>
<dbReference type="CDD" id="cd22332">
    <property type="entry name" value="HsdR_N"/>
    <property type="match status" value="1"/>
</dbReference>
<keyword evidence="12" id="KW-0347">Helicase</keyword>
<dbReference type="PROSITE" id="PS51192">
    <property type="entry name" value="HELICASE_ATP_BIND_1"/>
    <property type="match status" value="1"/>
</dbReference>
<name>A0ABT3BM47_9BACT</name>
<dbReference type="Gene3D" id="3.90.1570.50">
    <property type="match status" value="1"/>
</dbReference>
<keyword evidence="5" id="KW-0547">Nucleotide-binding</keyword>
<evidence type="ECO:0000256" key="8">
    <source>
        <dbReference type="ARBA" id="ARBA00022801"/>
    </source>
</evidence>
<evidence type="ECO:0000313" key="13">
    <source>
        <dbReference type="Proteomes" id="UP001208245"/>
    </source>
</evidence>
<dbReference type="Proteomes" id="UP001208245">
    <property type="component" value="Unassembled WGS sequence"/>
</dbReference>
<dbReference type="InterPro" id="IPR027417">
    <property type="entry name" value="P-loop_NTPase"/>
</dbReference>
<organism evidence="12 13">
    <name type="scientific">Ureaplasma miroungigenitalium</name>
    <dbReference type="NCBI Taxonomy" id="1042321"/>
    <lineage>
        <taxon>Bacteria</taxon>
        <taxon>Bacillati</taxon>
        <taxon>Mycoplasmatota</taxon>
        <taxon>Mycoplasmoidales</taxon>
        <taxon>Mycoplasmoidaceae</taxon>
        <taxon>Ureaplasma</taxon>
    </lineage>
</organism>
<keyword evidence="9" id="KW-0067">ATP-binding</keyword>
<dbReference type="EMBL" id="JAOXHL010000001">
    <property type="protein sequence ID" value="MCV3728312.1"/>
    <property type="molecule type" value="Genomic_DNA"/>
</dbReference>
<dbReference type="SUPFAM" id="SSF52540">
    <property type="entry name" value="P-loop containing nucleoside triphosphate hydrolases"/>
    <property type="match status" value="2"/>
</dbReference>
<dbReference type="InterPro" id="IPR007409">
    <property type="entry name" value="Restrct_endonuc_type1_HsdR_N"/>
</dbReference>
<dbReference type="EC" id="3.1.21.3" evidence="3"/>
<keyword evidence="8" id="KW-0378">Hydrolase</keyword>
<dbReference type="Pfam" id="PF04313">
    <property type="entry name" value="HSDR_N"/>
    <property type="match status" value="1"/>
</dbReference>
<comment type="similarity">
    <text evidence="2">Belongs to the HsdR family.</text>
</comment>
<evidence type="ECO:0000256" key="5">
    <source>
        <dbReference type="ARBA" id="ARBA00022741"/>
    </source>
</evidence>
<dbReference type="InterPro" id="IPR014001">
    <property type="entry name" value="Helicase_ATP-bd"/>
</dbReference>
<evidence type="ECO:0000259" key="11">
    <source>
        <dbReference type="PROSITE" id="PS51192"/>
    </source>
</evidence>
<dbReference type="InterPro" id="IPR040980">
    <property type="entry name" value="SWI2_SNF2"/>
</dbReference>
<keyword evidence="10" id="KW-0238">DNA-binding</keyword>
<dbReference type="InterPro" id="IPR055180">
    <property type="entry name" value="HsdR_RecA-like_helicase_dom_2"/>
</dbReference>
<sequence>MAQKIFDTEKAFQDEIVTQLTQFGNWKVLGSNTYDNIPSKMNNVNEQQIYNNWRNILNQMNKDKLGEYPITNEEFSQLKNKVDQYTKTISKANESLREGLIVINRTEERSPDYQKDIYLRFFPQGKVNPADNIYQVATEVNIERKNKKRLDIVLLINGIPLFHIELKKSESLFNKAAEQIRTYFSNGIYEGLFGFVQVLIAMTPSRMAYWPNASKLSKLEKNIQNRMVWTDFNNLVINDWITICNQFLSIPAAHKLVQDYSIANNEDDELLLLRSYQFHGVEAIMQKFDKSSPDDIWLNGDGTQAIKGGYIWHTTGSGKTLTSFKVARLLLDYNYATKVIFVVDRITLNNQTEAEFNRFENRSSEGDSCVSVPNNYNQLASKLIKPDVNKQIIVTTINKLGDVVRSKEGNARFVKLANEKFVFIFDEAHRSVAGDRYASIINFFKNSVVIGFTGTPIFEKDNSNSLTTKDIFGGDKPIHTYTIANGITDKKVLKFSIDYIYLDECLTYWIWCKAHKKDINDLDSIDEFKADKWEIYQELNTMKDYKLLEQWQTIKNMVNDKQLDKSEYKSLEKVIKDEGGFDNTFYKNCVAQFIMDDWYSRSSKRNFSGLFATSNIRDAIDYFYIFQKIIQNDRTGKFKGYKITAIFDDNIPSDWYYLDETMKYRAIHDIIRTYNHDFKTNWRMEQYKKEFKYDVTNRLGHKAQYNKLNDIRGRFPEHDEERIDLVIVVSQLLTGYDSKYINTVYYDKEQEMENLIQSISRTNRILNDPNYESKLFGNAIFFKSPSTMYMNIRTAFQMYAHADKFEIVEVESSEQLVNDQLVTFEGLKVLLQEISTIDQDGYIEFQIPKELTEPMLFRIKFEKSKKLFKRILDNDNAIKIKNIIVKLQKEFPEKAEKIKNISQAIPQIWNAYEDFNIDKAASVLQQKFIQPQVYVELEDVSFVGKNDFITPEWISQFNSLVKKGSGDLHHPVWNEINTMVRNDFSRQDLPIIKEVLDEFKNKTVDVSNELPYDRILIKKRQQEENQVVQLAQNYNLDVEAVKKLYLRKEDPSALLGIEILFDTYHIQDSTIAYLEKCNSHKKHKGQWLRREIMNSFVKELNYLRENKKNSN</sequence>
<dbReference type="InterPro" id="IPR051268">
    <property type="entry name" value="Type-I_R_enzyme_R_subunit"/>
</dbReference>
<dbReference type="Gene3D" id="3.40.50.300">
    <property type="entry name" value="P-loop containing nucleotide triphosphate hydrolases"/>
    <property type="match status" value="2"/>
</dbReference>
<keyword evidence="4" id="KW-0540">Nuclease</keyword>
<comment type="caution">
    <text evidence="12">The sequence shown here is derived from an EMBL/GenBank/DDBJ whole genome shotgun (WGS) entry which is preliminary data.</text>
</comment>
<evidence type="ECO:0000256" key="9">
    <source>
        <dbReference type="ARBA" id="ARBA00022840"/>
    </source>
</evidence>
<reference evidence="12 13" key="1">
    <citation type="journal article" date="2020" name="Int. J. Syst. Evol. Microbiol.">
        <title>Ureaplasma miroungigenitalium sp. nov. isolated from northern elephant seals (Mirounga angustirostris) and Ureaplasma zalophigenitalium sp. nov. isolated from California sea lions (Zalophus californianus).</title>
        <authorList>
            <person name="Volokhov D.V."/>
            <person name="Gulland F.M."/>
            <person name="Gao Y."/>
            <person name="Chizhikov V.E."/>
        </authorList>
    </citation>
    <scope>NUCLEOTIDE SEQUENCE [LARGE SCALE GENOMIC DNA]</scope>
    <source>
        <strain evidence="12 13">ES3182-GEN</strain>
    </source>
</reference>
<keyword evidence="6" id="KW-0680">Restriction system</keyword>